<dbReference type="GO" id="GO:0102522">
    <property type="term" value="F:tRNA 4-demethylwyosine alpha-amino-alpha-carboxypropyltransferase activity"/>
    <property type="evidence" value="ECO:0007669"/>
    <property type="project" value="UniProtKB-EC"/>
</dbReference>
<evidence type="ECO:0000256" key="4">
    <source>
        <dbReference type="ARBA" id="ARBA00022691"/>
    </source>
</evidence>
<dbReference type="EC" id="2.5.1.114" evidence="2"/>
<organism evidence="8 9">
    <name type="scientific">Microthyrium microscopicum</name>
    <dbReference type="NCBI Taxonomy" id="703497"/>
    <lineage>
        <taxon>Eukaryota</taxon>
        <taxon>Fungi</taxon>
        <taxon>Dikarya</taxon>
        <taxon>Ascomycota</taxon>
        <taxon>Pezizomycotina</taxon>
        <taxon>Dothideomycetes</taxon>
        <taxon>Dothideomycetes incertae sedis</taxon>
        <taxon>Microthyriales</taxon>
        <taxon>Microthyriaceae</taxon>
        <taxon>Microthyrium</taxon>
    </lineage>
</organism>
<evidence type="ECO:0000313" key="8">
    <source>
        <dbReference type="EMBL" id="KAF2664878.1"/>
    </source>
</evidence>
<evidence type="ECO:0000256" key="6">
    <source>
        <dbReference type="ARBA" id="ARBA00049400"/>
    </source>
</evidence>
<keyword evidence="9" id="KW-1185">Reference proteome</keyword>
<dbReference type="AlphaFoldDB" id="A0A6A6U182"/>
<proteinExistence type="predicted"/>
<dbReference type="Proteomes" id="UP000799302">
    <property type="component" value="Unassembled WGS sequence"/>
</dbReference>
<dbReference type="PANTHER" id="PTHR23245">
    <property type="entry name" value="TRNA METHYLTRANSFERASE"/>
    <property type="match status" value="1"/>
</dbReference>
<reference evidence="8" key="1">
    <citation type="journal article" date="2020" name="Stud. Mycol.">
        <title>101 Dothideomycetes genomes: a test case for predicting lifestyles and emergence of pathogens.</title>
        <authorList>
            <person name="Haridas S."/>
            <person name="Albert R."/>
            <person name="Binder M."/>
            <person name="Bloem J."/>
            <person name="Labutti K."/>
            <person name="Salamov A."/>
            <person name="Andreopoulos B."/>
            <person name="Baker S."/>
            <person name="Barry K."/>
            <person name="Bills G."/>
            <person name="Bluhm B."/>
            <person name="Cannon C."/>
            <person name="Castanera R."/>
            <person name="Culley D."/>
            <person name="Daum C."/>
            <person name="Ezra D."/>
            <person name="Gonzalez J."/>
            <person name="Henrissat B."/>
            <person name="Kuo A."/>
            <person name="Liang C."/>
            <person name="Lipzen A."/>
            <person name="Lutzoni F."/>
            <person name="Magnuson J."/>
            <person name="Mondo S."/>
            <person name="Nolan M."/>
            <person name="Ohm R."/>
            <person name="Pangilinan J."/>
            <person name="Park H.-J."/>
            <person name="Ramirez L."/>
            <person name="Alfaro M."/>
            <person name="Sun H."/>
            <person name="Tritt A."/>
            <person name="Yoshinaga Y."/>
            <person name="Zwiers L.-H."/>
            <person name="Turgeon B."/>
            <person name="Goodwin S."/>
            <person name="Spatafora J."/>
            <person name="Crous P."/>
            <person name="Grigoriev I."/>
        </authorList>
    </citation>
    <scope>NUCLEOTIDE SEQUENCE</scope>
    <source>
        <strain evidence="8">CBS 115976</strain>
    </source>
</reference>
<dbReference type="OrthoDB" id="2387925at2759"/>
<name>A0A6A6U182_9PEZI</name>
<dbReference type="GO" id="GO:0008175">
    <property type="term" value="F:tRNA methyltransferase activity"/>
    <property type="evidence" value="ECO:0007669"/>
    <property type="project" value="TreeGrafter"/>
</dbReference>
<dbReference type="PROSITE" id="PS51684">
    <property type="entry name" value="SAM_MT_TRM5_TYW2"/>
    <property type="match status" value="1"/>
</dbReference>
<dbReference type="GO" id="GO:0005737">
    <property type="term" value="C:cytoplasm"/>
    <property type="evidence" value="ECO:0007669"/>
    <property type="project" value="TreeGrafter"/>
</dbReference>
<gene>
    <name evidence="8" type="ORF">BT63DRAFT_428834</name>
</gene>
<dbReference type="PANTHER" id="PTHR23245:SF25">
    <property type="entry name" value="TRNA WYBUTOSINE-SYNTHESIZING PROTEIN 2 HOMOLOG"/>
    <property type="match status" value="1"/>
</dbReference>
<keyword evidence="4" id="KW-0949">S-adenosyl-L-methionine</keyword>
<sequence length="479" mass="53453">MRYQEWPLASNMGDDISSAVDASSVQWVLVVKKQDVKTVKTVLEDRCLLNRSRKITPFWTSSNNNDECCLISTTFVEWESFTGDMEHHLKELGIEDLVVDAHILTTKDPRETEFTTPLRRAVQTWITSLPKGTITDEQAMALPQELRSGYSIYLPMLLLPPSTFTTPAWSALLPTLSIDQCAALYRTIANIMSLTHVAINAPIPPSTLDSPNTLRSPVNLVPLHGDFGPPSPIASPTQTDLDAAFWVSARQNGISQTWAPRHTMFSRGNIKEKARILALPSVREAAGYTAVDLYSGIGYFAFSYMRAGMSTVVGFEMNPWSVEGCRRGAEMNGWTVEVHEERDNIKENVQGKQMILFQMDNKHAEVVVGQLSQKIPAVRHVNCGLLPTSKASWGTALSLVDEELGGWAHLHENIKIEKIDTRARHVLSICQAVLDVQRDHQGGQTTMLELEHVERVKTYAPGIMHCVLNIYIPPNPRRS</sequence>
<evidence type="ECO:0000256" key="5">
    <source>
        <dbReference type="ARBA" id="ARBA00022694"/>
    </source>
</evidence>
<comment type="pathway">
    <text evidence="1">tRNA modification; wybutosine-tRNA(Phe) biosynthesis.</text>
</comment>
<keyword evidence="3" id="KW-0808">Transferase</keyword>
<dbReference type="Pfam" id="PF02475">
    <property type="entry name" value="TRM5-TYW2_MTfase"/>
    <property type="match status" value="1"/>
</dbReference>
<dbReference type="Gene3D" id="3.40.50.150">
    <property type="entry name" value="Vaccinia Virus protein VP39"/>
    <property type="match status" value="1"/>
</dbReference>
<dbReference type="SUPFAM" id="SSF53335">
    <property type="entry name" value="S-adenosyl-L-methionine-dependent methyltransferases"/>
    <property type="match status" value="1"/>
</dbReference>
<dbReference type="InterPro" id="IPR030382">
    <property type="entry name" value="MeTrfase_TRM5/TYW2"/>
</dbReference>
<dbReference type="InterPro" id="IPR029063">
    <property type="entry name" value="SAM-dependent_MTases_sf"/>
</dbReference>
<evidence type="ECO:0000256" key="1">
    <source>
        <dbReference type="ARBA" id="ARBA00004797"/>
    </source>
</evidence>
<evidence type="ECO:0000313" key="9">
    <source>
        <dbReference type="Proteomes" id="UP000799302"/>
    </source>
</evidence>
<dbReference type="GO" id="GO:0030488">
    <property type="term" value="P:tRNA methylation"/>
    <property type="evidence" value="ECO:0007669"/>
    <property type="project" value="TreeGrafter"/>
</dbReference>
<dbReference type="InterPro" id="IPR056743">
    <property type="entry name" value="TRM5-TYW2-like_MTfase"/>
</dbReference>
<feature type="domain" description="SAM-dependent methyltransferase TRM5/TYW2-type" evidence="7">
    <location>
        <begin position="185"/>
        <end position="474"/>
    </location>
</feature>
<evidence type="ECO:0000256" key="3">
    <source>
        <dbReference type="ARBA" id="ARBA00022679"/>
    </source>
</evidence>
<evidence type="ECO:0000256" key="2">
    <source>
        <dbReference type="ARBA" id="ARBA00012265"/>
    </source>
</evidence>
<evidence type="ECO:0000259" key="7">
    <source>
        <dbReference type="PROSITE" id="PS51684"/>
    </source>
</evidence>
<protein>
    <recommendedName>
        <fullName evidence="2">tRNA(Phe) (4-demethylwyosine(37)-C(7)) aminocarboxypropyltransferase</fullName>
        <ecNumber evidence="2">2.5.1.114</ecNumber>
    </recommendedName>
</protein>
<dbReference type="GO" id="GO:0031591">
    <property type="term" value="P:wybutosine biosynthetic process"/>
    <property type="evidence" value="ECO:0007669"/>
    <property type="project" value="TreeGrafter"/>
</dbReference>
<dbReference type="EMBL" id="MU004241">
    <property type="protein sequence ID" value="KAF2664878.1"/>
    <property type="molecule type" value="Genomic_DNA"/>
</dbReference>
<accession>A0A6A6U182</accession>
<comment type="catalytic activity">
    <reaction evidence="6">
        <text>4-demethylwyosine(37) in tRNA(Phe) + S-adenosyl-L-methionine = 4-demethyl-7-[(3S)-3-amino-3-carboxypropyl]wyosine(37) in tRNA(Phe) + S-methyl-5'-thioadenosine + H(+)</text>
        <dbReference type="Rhea" id="RHEA:36355"/>
        <dbReference type="Rhea" id="RHEA-COMP:10164"/>
        <dbReference type="Rhea" id="RHEA-COMP:10378"/>
        <dbReference type="ChEBI" id="CHEBI:15378"/>
        <dbReference type="ChEBI" id="CHEBI:17509"/>
        <dbReference type="ChEBI" id="CHEBI:59789"/>
        <dbReference type="ChEBI" id="CHEBI:64315"/>
        <dbReference type="ChEBI" id="CHEBI:73550"/>
        <dbReference type="EC" id="2.5.1.114"/>
    </reaction>
</comment>
<keyword evidence="5" id="KW-0819">tRNA processing</keyword>